<dbReference type="InterPro" id="IPR050148">
    <property type="entry name" value="Terpene_synthase-like"/>
</dbReference>
<dbReference type="PANTHER" id="PTHR31225">
    <property type="entry name" value="OS04G0344100 PROTEIN-RELATED"/>
    <property type="match status" value="1"/>
</dbReference>
<evidence type="ECO:0000313" key="7">
    <source>
        <dbReference type="EMBL" id="KAK7838726.1"/>
    </source>
</evidence>
<feature type="domain" description="Terpene synthase N-terminal" evidence="5">
    <location>
        <begin position="66"/>
        <end position="227"/>
    </location>
</feature>
<dbReference type="InterPro" id="IPR008949">
    <property type="entry name" value="Isoprenoid_synthase_dom_sf"/>
</dbReference>
<keyword evidence="8" id="KW-1185">Reference proteome</keyword>
<dbReference type="Pfam" id="PF01397">
    <property type="entry name" value="Terpene_synth"/>
    <property type="match status" value="1"/>
</dbReference>
<dbReference type="Proteomes" id="UP000237347">
    <property type="component" value="Unassembled WGS sequence"/>
</dbReference>
<dbReference type="SUPFAM" id="SSF48239">
    <property type="entry name" value="Terpenoid cyclases/Protein prenyltransferases"/>
    <property type="match status" value="1"/>
</dbReference>
<dbReference type="EMBL" id="PKMF04000300">
    <property type="protein sequence ID" value="KAK7838726.1"/>
    <property type="molecule type" value="Genomic_DNA"/>
</dbReference>
<dbReference type="GO" id="GO:0016102">
    <property type="term" value="P:diterpenoid biosynthetic process"/>
    <property type="evidence" value="ECO:0007669"/>
    <property type="project" value="InterPro"/>
</dbReference>
<evidence type="ECO:0000256" key="3">
    <source>
        <dbReference type="ARBA" id="ARBA00022842"/>
    </source>
</evidence>
<evidence type="ECO:0000313" key="8">
    <source>
        <dbReference type="Proteomes" id="UP000237347"/>
    </source>
</evidence>
<comment type="caution">
    <text evidence="7">The sequence shown here is derived from an EMBL/GenBank/DDBJ whole genome shotgun (WGS) entry which is preliminary data.</text>
</comment>
<accession>A0AAW0KJE0</accession>
<evidence type="ECO:0000256" key="4">
    <source>
        <dbReference type="ARBA" id="ARBA00023239"/>
    </source>
</evidence>
<evidence type="ECO:0000259" key="6">
    <source>
        <dbReference type="Pfam" id="PF03936"/>
    </source>
</evidence>
<keyword evidence="3" id="KW-0460">Magnesium</keyword>
<reference evidence="7 8" key="1">
    <citation type="journal article" date="2018" name="Sci. Data">
        <title>The draft genome sequence of cork oak.</title>
        <authorList>
            <person name="Ramos A.M."/>
            <person name="Usie A."/>
            <person name="Barbosa P."/>
            <person name="Barros P.M."/>
            <person name="Capote T."/>
            <person name="Chaves I."/>
            <person name="Simoes F."/>
            <person name="Abreu I."/>
            <person name="Carrasquinho I."/>
            <person name="Faro C."/>
            <person name="Guimaraes J.B."/>
            <person name="Mendonca D."/>
            <person name="Nobrega F."/>
            <person name="Rodrigues L."/>
            <person name="Saibo N.J.M."/>
            <person name="Varela M.C."/>
            <person name="Egas C."/>
            <person name="Matos J."/>
            <person name="Miguel C.M."/>
            <person name="Oliveira M.M."/>
            <person name="Ricardo C.P."/>
            <person name="Goncalves S."/>
        </authorList>
    </citation>
    <scope>NUCLEOTIDE SEQUENCE [LARGE SCALE GENOMIC DNA]</scope>
    <source>
        <strain evidence="8">cv. HL8</strain>
    </source>
</reference>
<dbReference type="InterPro" id="IPR005630">
    <property type="entry name" value="Terpene_synthase_metal-bd"/>
</dbReference>
<dbReference type="PANTHER" id="PTHR31225:SF98">
    <property type="entry name" value="TERPENE SYNTHASE 9-RELATED"/>
    <property type="match status" value="1"/>
</dbReference>
<sequence length="522" mass="59855">MELAISYSTPSCLTTLNYERSALAVTRKHTKLYKQGLSVLPFFMIVSKFNDTQLNSRRSANYHPNIWDHKLIESFTTPYSYEIHATRLEGLKEDVKTLLTSPKDSSVLLKLIDSMQRLGVAYHFEKEIKDVIGIQNPNVTSDLYTTALQFRILREHDVFKKFKSRDGRFVASLSKDVEGLLSLYEASHLGMHGENILEEARDFSMKNLNSLMGKLDSNSAKQVKQSLEIPLHWRVPRVEARNFIDVYQKDNKRNLTLLELAKLDYNLVQSVHQREIKDWWRDLGLTEKLTFSRDWLMENYFWAMGIVSEPQFSQCRTSLTKFICILTAIDDMYDIYGSLDELECFTEAVNRWEMTIMVDLPENMQICYDAMHKFVNEIVGDVSKDHGLNTFPYVIEERGCTLTKTSLDCFKNGSELIHWSSLITRLSDDLGTYEAESKRGDVAKSTLCYIVREGISEVQAKHCIKELIKSAKNSLPRSIVTMSLNMARTAKCIFQHGDGIGTSTGAIKDHLTSLLVKEIPID</sequence>
<dbReference type="Gene3D" id="1.10.600.10">
    <property type="entry name" value="Farnesyl Diphosphate Synthase"/>
    <property type="match status" value="2"/>
</dbReference>
<keyword evidence="4" id="KW-0456">Lyase</keyword>
<evidence type="ECO:0000259" key="5">
    <source>
        <dbReference type="Pfam" id="PF01397"/>
    </source>
</evidence>
<name>A0AAW0KJE0_QUESU</name>
<dbReference type="Pfam" id="PF03936">
    <property type="entry name" value="Terpene_synth_C"/>
    <property type="match status" value="2"/>
</dbReference>
<dbReference type="AlphaFoldDB" id="A0AAW0KJE0"/>
<evidence type="ECO:0000256" key="2">
    <source>
        <dbReference type="ARBA" id="ARBA00022723"/>
    </source>
</evidence>
<keyword evidence="2" id="KW-0479">Metal-binding</keyword>
<evidence type="ECO:0000256" key="1">
    <source>
        <dbReference type="ARBA" id="ARBA00001946"/>
    </source>
</evidence>
<dbReference type="Gene3D" id="1.50.10.130">
    <property type="entry name" value="Terpene synthase, N-terminal domain"/>
    <property type="match status" value="1"/>
</dbReference>
<comment type="cofactor">
    <cofactor evidence="1">
        <name>Mg(2+)</name>
        <dbReference type="ChEBI" id="CHEBI:18420"/>
    </cofactor>
</comment>
<dbReference type="GO" id="GO:0010333">
    <property type="term" value="F:terpene synthase activity"/>
    <property type="evidence" value="ECO:0007669"/>
    <property type="project" value="InterPro"/>
</dbReference>
<dbReference type="InterPro" id="IPR001906">
    <property type="entry name" value="Terpene_synth_N"/>
</dbReference>
<dbReference type="CDD" id="cd00684">
    <property type="entry name" value="Terpene_cyclase_plant_C1"/>
    <property type="match status" value="1"/>
</dbReference>
<proteinExistence type="predicted"/>
<dbReference type="InterPro" id="IPR036965">
    <property type="entry name" value="Terpene_synth_N_sf"/>
</dbReference>
<dbReference type="InterPro" id="IPR044814">
    <property type="entry name" value="Terpene_cyclase_plant_C1"/>
</dbReference>
<dbReference type="GO" id="GO:0000287">
    <property type="term" value="F:magnesium ion binding"/>
    <property type="evidence" value="ECO:0007669"/>
    <property type="project" value="InterPro"/>
</dbReference>
<protein>
    <submittedName>
        <fullName evidence="7">Terpene synthase 9</fullName>
    </submittedName>
</protein>
<feature type="domain" description="Terpene synthase metal-binding" evidence="6">
    <location>
        <begin position="281"/>
        <end position="396"/>
    </location>
</feature>
<feature type="domain" description="Terpene synthase metal-binding" evidence="6">
    <location>
        <begin position="401"/>
        <end position="472"/>
    </location>
</feature>
<dbReference type="SUPFAM" id="SSF48576">
    <property type="entry name" value="Terpenoid synthases"/>
    <property type="match status" value="1"/>
</dbReference>
<gene>
    <name evidence="7" type="primary">TPS9_6</name>
    <name evidence="7" type="ORF">CFP56_019287</name>
</gene>
<dbReference type="InterPro" id="IPR008930">
    <property type="entry name" value="Terpenoid_cyclase/PrenylTrfase"/>
</dbReference>
<organism evidence="7 8">
    <name type="scientific">Quercus suber</name>
    <name type="common">Cork oak</name>
    <dbReference type="NCBI Taxonomy" id="58331"/>
    <lineage>
        <taxon>Eukaryota</taxon>
        <taxon>Viridiplantae</taxon>
        <taxon>Streptophyta</taxon>
        <taxon>Embryophyta</taxon>
        <taxon>Tracheophyta</taxon>
        <taxon>Spermatophyta</taxon>
        <taxon>Magnoliopsida</taxon>
        <taxon>eudicotyledons</taxon>
        <taxon>Gunneridae</taxon>
        <taxon>Pentapetalae</taxon>
        <taxon>rosids</taxon>
        <taxon>fabids</taxon>
        <taxon>Fagales</taxon>
        <taxon>Fagaceae</taxon>
        <taxon>Quercus</taxon>
    </lineage>
</organism>